<dbReference type="InterPro" id="IPR036754">
    <property type="entry name" value="YbaK/aa-tRNA-synt-asso_dom_sf"/>
</dbReference>
<protein>
    <submittedName>
        <fullName evidence="2">Ala-tRNA(Pro) deacylase</fullName>
    </submittedName>
</protein>
<dbReference type="InterPro" id="IPR007214">
    <property type="entry name" value="YbaK/aa-tRNA-synth-assoc-dom"/>
</dbReference>
<dbReference type="RefSeq" id="WP_111445925.1">
    <property type="nucleotide sequence ID" value="NZ_QKZK01000015.1"/>
</dbReference>
<gene>
    <name evidence="2" type="ORF">LX69_02069</name>
</gene>
<dbReference type="PANTHER" id="PTHR30411">
    <property type="entry name" value="CYTOPLASMIC PROTEIN"/>
    <property type="match status" value="1"/>
</dbReference>
<dbReference type="Gene3D" id="3.90.960.10">
    <property type="entry name" value="YbaK/aminoacyl-tRNA synthetase-associated domain"/>
    <property type="match status" value="1"/>
</dbReference>
<evidence type="ECO:0000313" key="3">
    <source>
        <dbReference type="Proteomes" id="UP000249239"/>
    </source>
</evidence>
<evidence type="ECO:0000313" key="2">
    <source>
        <dbReference type="EMBL" id="PZX15880.1"/>
    </source>
</evidence>
<sequence>MGHTKVQQLLRQEEVPFKSIWHPMAYSAQKTAASAHIPGKEFAKPVMVRLDGKLAMVVVPGSTLVDLQMLREATGAKEVRLAGESEFKNLFPDCEVGAMPPFGHLYNVPTFVAEKLSHDDIIAFNAGTHNELIEMTYRDYARIEHPQVIHVAAIA</sequence>
<dbReference type="PANTHER" id="PTHR30411:SF9">
    <property type="entry name" value="MULTIFUNCTIONAL SER_THR-TRNA DEACYLASE PROXP-Y"/>
    <property type="match status" value="1"/>
</dbReference>
<dbReference type="GO" id="GO:0002161">
    <property type="term" value="F:aminoacyl-tRNA deacylase activity"/>
    <property type="evidence" value="ECO:0007669"/>
    <property type="project" value="InterPro"/>
</dbReference>
<feature type="domain" description="YbaK/aminoacyl-tRNA synthetase-associated" evidence="1">
    <location>
        <begin position="22"/>
        <end position="142"/>
    </location>
</feature>
<reference evidence="2 3" key="1">
    <citation type="submission" date="2018-06" db="EMBL/GenBank/DDBJ databases">
        <title>Genomic Encyclopedia of Archaeal and Bacterial Type Strains, Phase II (KMG-II): from individual species to whole genera.</title>
        <authorList>
            <person name="Goeker M."/>
        </authorList>
    </citation>
    <scope>NUCLEOTIDE SEQUENCE [LARGE SCALE GENOMIC DNA]</scope>
    <source>
        <strain evidence="2 3">DSM 6779</strain>
    </source>
</reference>
<accession>A0A2W7N729</accession>
<evidence type="ECO:0000259" key="1">
    <source>
        <dbReference type="Pfam" id="PF04073"/>
    </source>
</evidence>
<name>A0A2W7N729_9BACT</name>
<comment type="caution">
    <text evidence="2">The sequence shown here is derived from an EMBL/GenBank/DDBJ whole genome shotgun (WGS) entry which is preliminary data.</text>
</comment>
<proteinExistence type="predicted"/>
<dbReference type="Proteomes" id="UP000249239">
    <property type="component" value="Unassembled WGS sequence"/>
</dbReference>
<dbReference type="OrthoDB" id="9786549at2"/>
<organism evidence="2 3">
    <name type="scientific">Breznakibacter xylanolyticus</name>
    <dbReference type="NCBI Taxonomy" id="990"/>
    <lineage>
        <taxon>Bacteria</taxon>
        <taxon>Pseudomonadati</taxon>
        <taxon>Bacteroidota</taxon>
        <taxon>Bacteroidia</taxon>
        <taxon>Marinilabiliales</taxon>
        <taxon>Marinilabiliaceae</taxon>
        <taxon>Breznakibacter</taxon>
    </lineage>
</organism>
<dbReference type="SUPFAM" id="SSF55826">
    <property type="entry name" value="YbaK/ProRS associated domain"/>
    <property type="match status" value="1"/>
</dbReference>
<dbReference type="EMBL" id="QKZK01000015">
    <property type="protein sequence ID" value="PZX15880.1"/>
    <property type="molecule type" value="Genomic_DNA"/>
</dbReference>
<dbReference type="AlphaFoldDB" id="A0A2W7N729"/>
<dbReference type="Pfam" id="PF04073">
    <property type="entry name" value="tRNA_edit"/>
    <property type="match status" value="1"/>
</dbReference>
<dbReference type="CDD" id="cd04332">
    <property type="entry name" value="YbaK_like"/>
    <property type="match status" value="1"/>
</dbReference>
<keyword evidence="3" id="KW-1185">Reference proteome</keyword>